<dbReference type="AlphaFoldDB" id="A0A8J4TQQ4"/>
<feature type="region of interest" description="Disordered" evidence="1">
    <location>
        <begin position="22"/>
        <end position="64"/>
    </location>
</feature>
<evidence type="ECO:0000313" key="3">
    <source>
        <dbReference type="Proteomes" id="UP000727407"/>
    </source>
</evidence>
<keyword evidence="3" id="KW-1185">Reference proteome</keyword>
<name>A0A8J4TQQ4_CLAMG</name>
<sequence>MASDGMALTNHDHQIRVGVLTGRSGGADRASVTPLRDGRGAGNGGMGGESELQDGTPAPAVRVPPVSLPHTPLGQSSVCVQCVCVCVCAECVSLPRGSVPQRNRTDSVSDSCFRNLAEDRSGINLKDLVHDPSLLRGK</sequence>
<dbReference type="Proteomes" id="UP000727407">
    <property type="component" value="Unassembled WGS sequence"/>
</dbReference>
<reference evidence="2" key="1">
    <citation type="submission" date="2020-07" db="EMBL/GenBank/DDBJ databases">
        <title>Clarias magur genome sequencing, assembly and annotation.</title>
        <authorList>
            <person name="Kushwaha B."/>
            <person name="Kumar R."/>
            <person name="Das P."/>
            <person name="Joshi C.G."/>
            <person name="Kumar D."/>
            <person name="Nagpure N.S."/>
            <person name="Pandey M."/>
            <person name="Agarwal S."/>
            <person name="Srivastava S."/>
            <person name="Singh M."/>
            <person name="Sahoo L."/>
            <person name="Jayasankar P."/>
            <person name="Meher P.K."/>
            <person name="Koringa P.G."/>
            <person name="Iquebal M.A."/>
            <person name="Das S.P."/>
            <person name="Bit A."/>
            <person name="Patnaik S."/>
            <person name="Patel N."/>
            <person name="Shah T.M."/>
            <person name="Hinsu A."/>
            <person name="Jena J.K."/>
        </authorList>
    </citation>
    <scope>NUCLEOTIDE SEQUENCE</scope>
    <source>
        <strain evidence="2">CIFAMagur01</strain>
        <tissue evidence="2">Testis</tissue>
    </source>
</reference>
<organism evidence="2 3">
    <name type="scientific">Clarias magur</name>
    <name type="common">Asian catfish</name>
    <name type="synonym">Macropteronotus magur</name>
    <dbReference type="NCBI Taxonomy" id="1594786"/>
    <lineage>
        <taxon>Eukaryota</taxon>
        <taxon>Metazoa</taxon>
        <taxon>Chordata</taxon>
        <taxon>Craniata</taxon>
        <taxon>Vertebrata</taxon>
        <taxon>Euteleostomi</taxon>
        <taxon>Actinopterygii</taxon>
        <taxon>Neopterygii</taxon>
        <taxon>Teleostei</taxon>
        <taxon>Ostariophysi</taxon>
        <taxon>Siluriformes</taxon>
        <taxon>Clariidae</taxon>
        <taxon>Clarias</taxon>
    </lineage>
</organism>
<protein>
    <submittedName>
        <fullName evidence="2">Gephyrin-like isoform X2</fullName>
    </submittedName>
</protein>
<evidence type="ECO:0000313" key="2">
    <source>
        <dbReference type="EMBL" id="KAF5889431.1"/>
    </source>
</evidence>
<accession>A0A8J4TQQ4</accession>
<gene>
    <name evidence="2" type="ORF">DAT39_020866</name>
</gene>
<comment type="caution">
    <text evidence="2">The sequence shown here is derived from an EMBL/GenBank/DDBJ whole genome shotgun (WGS) entry which is preliminary data.</text>
</comment>
<evidence type="ECO:0000256" key="1">
    <source>
        <dbReference type="SAM" id="MobiDB-lite"/>
    </source>
</evidence>
<dbReference type="OrthoDB" id="9520130at2759"/>
<proteinExistence type="predicted"/>
<dbReference type="EMBL" id="QNUK01000812">
    <property type="protein sequence ID" value="KAF5889431.1"/>
    <property type="molecule type" value="Genomic_DNA"/>
</dbReference>